<name>B4JYV4_DROGR</name>
<feature type="region of interest" description="Disordered" evidence="1">
    <location>
        <begin position="1"/>
        <end position="113"/>
    </location>
</feature>
<dbReference type="InParanoid" id="B4JYV4"/>
<dbReference type="AlphaFoldDB" id="B4JYV4"/>
<dbReference type="HOGENOM" id="CLU_2136030_0_0_1"/>
<gene>
    <name evidence="2" type="primary">Dgri\GH22372</name>
    <name evidence="2" type="ORF">Dgri_GH22372</name>
</gene>
<organism evidence="3">
    <name type="scientific">Drosophila grimshawi</name>
    <name type="common">Hawaiian fruit fly</name>
    <name type="synonym">Idiomyia grimshawi</name>
    <dbReference type="NCBI Taxonomy" id="7222"/>
    <lineage>
        <taxon>Eukaryota</taxon>
        <taxon>Metazoa</taxon>
        <taxon>Ecdysozoa</taxon>
        <taxon>Arthropoda</taxon>
        <taxon>Hexapoda</taxon>
        <taxon>Insecta</taxon>
        <taxon>Pterygota</taxon>
        <taxon>Neoptera</taxon>
        <taxon>Endopterygota</taxon>
        <taxon>Diptera</taxon>
        <taxon>Brachycera</taxon>
        <taxon>Muscomorpha</taxon>
        <taxon>Ephydroidea</taxon>
        <taxon>Drosophilidae</taxon>
        <taxon>Drosophila</taxon>
        <taxon>Hawaiian Drosophila</taxon>
    </lineage>
</organism>
<evidence type="ECO:0000256" key="1">
    <source>
        <dbReference type="SAM" id="MobiDB-lite"/>
    </source>
</evidence>
<accession>B4JYV4</accession>
<evidence type="ECO:0000313" key="3">
    <source>
        <dbReference type="Proteomes" id="UP000001070"/>
    </source>
</evidence>
<reference evidence="2 3" key="1">
    <citation type="journal article" date="2007" name="Nature">
        <title>Evolution of genes and genomes on the Drosophila phylogeny.</title>
        <authorList>
            <consortium name="Drosophila 12 Genomes Consortium"/>
            <person name="Clark A.G."/>
            <person name="Eisen M.B."/>
            <person name="Smith D.R."/>
            <person name="Bergman C.M."/>
            <person name="Oliver B."/>
            <person name="Markow T.A."/>
            <person name="Kaufman T.C."/>
            <person name="Kellis M."/>
            <person name="Gelbart W."/>
            <person name="Iyer V.N."/>
            <person name="Pollard D.A."/>
            <person name="Sackton T.B."/>
            <person name="Larracuente A.M."/>
            <person name="Singh N.D."/>
            <person name="Abad J.P."/>
            <person name="Abt D.N."/>
            <person name="Adryan B."/>
            <person name="Aguade M."/>
            <person name="Akashi H."/>
            <person name="Anderson W.W."/>
            <person name="Aquadro C.F."/>
            <person name="Ardell D.H."/>
            <person name="Arguello R."/>
            <person name="Artieri C.G."/>
            <person name="Barbash D.A."/>
            <person name="Barker D."/>
            <person name="Barsanti P."/>
            <person name="Batterham P."/>
            <person name="Batzoglou S."/>
            <person name="Begun D."/>
            <person name="Bhutkar A."/>
            <person name="Blanco E."/>
            <person name="Bosak S.A."/>
            <person name="Bradley R.K."/>
            <person name="Brand A.D."/>
            <person name="Brent M.R."/>
            <person name="Brooks A.N."/>
            <person name="Brown R.H."/>
            <person name="Butlin R.K."/>
            <person name="Caggese C."/>
            <person name="Calvi B.R."/>
            <person name="Bernardo de Carvalho A."/>
            <person name="Caspi A."/>
            <person name="Castrezana S."/>
            <person name="Celniker S.E."/>
            <person name="Chang J.L."/>
            <person name="Chapple C."/>
            <person name="Chatterji S."/>
            <person name="Chinwalla A."/>
            <person name="Civetta A."/>
            <person name="Clifton S.W."/>
            <person name="Comeron J.M."/>
            <person name="Costello J.C."/>
            <person name="Coyne J.A."/>
            <person name="Daub J."/>
            <person name="David R.G."/>
            <person name="Delcher A.L."/>
            <person name="Delehaunty K."/>
            <person name="Do C.B."/>
            <person name="Ebling H."/>
            <person name="Edwards K."/>
            <person name="Eickbush T."/>
            <person name="Evans J.D."/>
            <person name="Filipski A."/>
            <person name="Findeiss S."/>
            <person name="Freyhult E."/>
            <person name="Fulton L."/>
            <person name="Fulton R."/>
            <person name="Garcia A.C."/>
            <person name="Gardiner A."/>
            <person name="Garfield D.A."/>
            <person name="Garvin B.E."/>
            <person name="Gibson G."/>
            <person name="Gilbert D."/>
            <person name="Gnerre S."/>
            <person name="Godfrey J."/>
            <person name="Good R."/>
            <person name="Gotea V."/>
            <person name="Gravely B."/>
            <person name="Greenberg A.J."/>
            <person name="Griffiths-Jones S."/>
            <person name="Gross S."/>
            <person name="Guigo R."/>
            <person name="Gustafson E.A."/>
            <person name="Haerty W."/>
            <person name="Hahn M.W."/>
            <person name="Halligan D.L."/>
            <person name="Halpern A.L."/>
            <person name="Halter G.M."/>
            <person name="Han M.V."/>
            <person name="Heger A."/>
            <person name="Hillier L."/>
            <person name="Hinrichs A.S."/>
            <person name="Holmes I."/>
            <person name="Hoskins R.A."/>
            <person name="Hubisz M.J."/>
            <person name="Hultmark D."/>
            <person name="Huntley M.A."/>
            <person name="Jaffe D.B."/>
            <person name="Jagadeeshan S."/>
            <person name="Jeck W.R."/>
            <person name="Johnson J."/>
            <person name="Jones C.D."/>
            <person name="Jordan W.C."/>
            <person name="Karpen G.H."/>
            <person name="Kataoka E."/>
            <person name="Keightley P.D."/>
            <person name="Kheradpour P."/>
            <person name="Kirkness E.F."/>
            <person name="Koerich L.B."/>
            <person name="Kristiansen K."/>
            <person name="Kudrna D."/>
            <person name="Kulathinal R.J."/>
            <person name="Kumar S."/>
            <person name="Kwok R."/>
            <person name="Lander E."/>
            <person name="Langley C.H."/>
            <person name="Lapoint R."/>
            <person name="Lazzaro B.P."/>
            <person name="Lee S.J."/>
            <person name="Levesque L."/>
            <person name="Li R."/>
            <person name="Lin C.F."/>
            <person name="Lin M.F."/>
            <person name="Lindblad-Toh K."/>
            <person name="Llopart A."/>
            <person name="Long M."/>
            <person name="Low L."/>
            <person name="Lozovsky E."/>
            <person name="Lu J."/>
            <person name="Luo M."/>
            <person name="Machado C.A."/>
            <person name="Makalowski W."/>
            <person name="Marzo M."/>
            <person name="Matsuda M."/>
            <person name="Matzkin L."/>
            <person name="McAllister B."/>
            <person name="McBride C.S."/>
            <person name="McKernan B."/>
            <person name="McKernan K."/>
            <person name="Mendez-Lago M."/>
            <person name="Minx P."/>
            <person name="Mollenhauer M.U."/>
            <person name="Montooth K."/>
            <person name="Mount S.M."/>
            <person name="Mu X."/>
            <person name="Myers E."/>
            <person name="Negre B."/>
            <person name="Newfeld S."/>
            <person name="Nielsen R."/>
            <person name="Noor M.A."/>
            <person name="O'Grady P."/>
            <person name="Pachter L."/>
            <person name="Papaceit M."/>
            <person name="Parisi M.J."/>
            <person name="Parisi M."/>
            <person name="Parts L."/>
            <person name="Pedersen J.S."/>
            <person name="Pesole G."/>
            <person name="Phillippy A.M."/>
            <person name="Ponting C.P."/>
            <person name="Pop M."/>
            <person name="Porcelli D."/>
            <person name="Powell J.R."/>
            <person name="Prohaska S."/>
            <person name="Pruitt K."/>
            <person name="Puig M."/>
            <person name="Quesneville H."/>
            <person name="Ram K.R."/>
            <person name="Rand D."/>
            <person name="Rasmussen M.D."/>
            <person name="Reed L.K."/>
            <person name="Reenan R."/>
            <person name="Reily A."/>
            <person name="Remington K.A."/>
            <person name="Rieger T.T."/>
            <person name="Ritchie M.G."/>
            <person name="Robin C."/>
            <person name="Rogers Y.H."/>
            <person name="Rohde C."/>
            <person name="Rozas J."/>
            <person name="Rubenfield M.J."/>
            <person name="Ruiz A."/>
            <person name="Russo S."/>
            <person name="Salzberg S.L."/>
            <person name="Sanchez-Gracia A."/>
            <person name="Saranga D.J."/>
            <person name="Sato H."/>
            <person name="Schaeffer S.W."/>
            <person name="Schatz M.C."/>
            <person name="Schlenke T."/>
            <person name="Schwartz R."/>
            <person name="Segarra C."/>
            <person name="Singh R.S."/>
            <person name="Sirot L."/>
            <person name="Sirota M."/>
            <person name="Sisneros N.B."/>
            <person name="Smith C.D."/>
            <person name="Smith T.F."/>
            <person name="Spieth J."/>
            <person name="Stage D.E."/>
            <person name="Stark A."/>
            <person name="Stephan W."/>
            <person name="Strausberg R.L."/>
            <person name="Strempel S."/>
            <person name="Sturgill D."/>
            <person name="Sutton G."/>
            <person name="Sutton G.G."/>
            <person name="Tao W."/>
            <person name="Teichmann S."/>
            <person name="Tobari Y.N."/>
            <person name="Tomimura Y."/>
            <person name="Tsolas J.M."/>
            <person name="Valente V.L."/>
            <person name="Venter E."/>
            <person name="Venter J.C."/>
            <person name="Vicario S."/>
            <person name="Vieira F.G."/>
            <person name="Vilella A.J."/>
            <person name="Villasante A."/>
            <person name="Walenz B."/>
            <person name="Wang J."/>
            <person name="Wasserman M."/>
            <person name="Watts T."/>
            <person name="Wilson D."/>
            <person name="Wilson R.K."/>
            <person name="Wing R.A."/>
            <person name="Wolfner M.F."/>
            <person name="Wong A."/>
            <person name="Wong G.K."/>
            <person name="Wu C.I."/>
            <person name="Wu G."/>
            <person name="Yamamoto D."/>
            <person name="Yang H.P."/>
            <person name="Yang S.P."/>
            <person name="Yorke J.A."/>
            <person name="Yoshida K."/>
            <person name="Zdobnov E."/>
            <person name="Zhang P."/>
            <person name="Zhang Y."/>
            <person name="Zimin A.V."/>
            <person name="Baldwin J."/>
            <person name="Abdouelleil A."/>
            <person name="Abdulkadir J."/>
            <person name="Abebe A."/>
            <person name="Abera B."/>
            <person name="Abreu J."/>
            <person name="Acer S.C."/>
            <person name="Aftuck L."/>
            <person name="Alexander A."/>
            <person name="An P."/>
            <person name="Anderson E."/>
            <person name="Anderson S."/>
            <person name="Arachi H."/>
            <person name="Azer M."/>
            <person name="Bachantsang P."/>
            <person name="Barry A."/>
            <person name="Bayul T."/>
            <person name="Berlin A."/>
            <person name="Bessette D."/>
            <person name="Bloom T."/>
            <person name="Blye J."/>
            <person name="Boguslavskiy L."/>
            <person name="Bonnet C."/>
            <person name="Boukhgalter B."/>
            <person name="Bourzgui I."/>
            <person name="Brown A."/>
            <person name="Cahill P."/>
            <person name="Channer S."/>
            <person name="Cheshatsang Y."/>
            <person name="Chuda L."/>
            <person name="Citroen M."/>
            <person name="Collymore A."/>
            <person name="Cooke P."/>
            <person name="Costello M."/>
            <person name="D'Aco K."/>
            <person name="Daza R."/>
            <person name="De Haan G."/>
            <person name="DeGray S."/>
            <person name="DeMaso C."/>
            <person name="Dhargay N."/>
            <person name="Dooley K."/>
            <person name="Dooley E."/>
            <person name="Doricent M."/>
            <person name="Dorje P."/>
            <person name="Dorjee K."/>
            <person name="Dupes A."/>
            <person name="Elong R."/>
            <person name="Falk J."/>
            <person name="Farina A."/>
            <person name="Faro S."/>
            <person name="Ferguson D."/>
            <person name="Fisher S."/>
            <person name="Foley C.D."/>
            <person name="Franke A."/>
            <person name="Friedrich D."/>
            <person name="Gadbois L."/>
            <person name="Gearin G."/>
            <person name="Gearin C.R."/>
            <person name="Giannoukos G."/>
            <person name="Goode T."/>
            <person name="Graham J."/>
            <person name="Grandbois E."/>
            <person name="Grewal S."/>
            <person name="Gyaltsen K."/>
            <person name="Hafez N."/>
            <person name="Hagos B."/>
            <person name="Hall J."/>
            <person name="Henson C."/>
            <person name="Hollinger A."/>
            <person name="Honan T."/>
            <person name="Huard M.D."/>
            <person name="Hughes L."/>
            <person name="Hurhula B."/>
            <person name="Husby M.E."/>
            <person name="Kamat A."/>
            <person name="Kanga B."/>
            <person name="Kashin S."/>
            <person name="Khazanovich D."/>
            <person name="Kisner P."/>
            <person name="Lance K."/>
            <person name="Lara M."/>
            <person name="Lee W."/>
            <person name="Lennon N."/>
            <person name="Letendre F."/>
            <person name="LeVine R."/>
            <person name="Lipovsky A."/>
            <person name="Liu X."/>
            <person name="Liu J."/>
            <person name="Liu S."/>
            <person name="Lokyitsang T."/>
            <person name="Lokyitsang Y."/>
            <person name="Lubonja R."/>
            <person name="Lui A."/>
            <person name="MacDonald P."/>
            <person name="Magnisalis V."/>
            <person name="Maru K."/>
            <person name="Matthews C."/>
            <person name="McCusker W."/>
            <person name="McDonough S."/>
            <person name="Mehta T."/>
            <person name="Meldrim J."/>
            <person name="Meneus L."/>
            <person name="Mihai O."/>
            <person name="Mihalev A."/>
            <person name="Mihova T."/>
            <person name="Mittelman R."/>
            <person name="Mlenga V."/>
            <person name="Montmayeur A."/>
            <person name="Mulrain L."/>
            <person name="Navidi A."/>
            <person name="Naylor J."/>
            <person name="Negash T."/>
            <person name="Nguyen T."/>
            <person name="Nguyen N."/>
            <person name="Nicol R."/>
            <person name="Norbu C."/>
            <person name="Norbu N."/>
            <person name="Novod N."/>
            <person name="O'Neill B."/>
            <person name="Osman S."/>
            <person name="Markiewicz E."/>
            <person name="Oyono O.L."/>
            <person name="Patti C."/>
            <person name="Phunkhang P."/>
            <person name="Pierre F."/>
            <person name="Priest M."/>
            <person name="Raghuraman S."/>
            <person name="Rege F."/>
            <person name="Reyes R."/>
            <person name="Rise C."/>
            <person name="Rogov P."/>
            <person name="Ross K."/>
            <person name="Ryan E."/>
            <person name="Settipalli S."/>
            <person name="Shea T."/>
            <person name="Sherpa N."/>
            <person name="Shi L."/>
            <person name="Shih D."/>
            <person name="Sparrow T."/>
            <person name="Spaulding J."/>
            <person name="Stalker J."/>
            <person name="Stange-Thomann N."/>
            <person name="Stavropoulos S."/>
            <person name="Stone C."/>
            <person name="Strader C."/>
            <person name="Tesfaye S."/>
            <person name="Thomson T."/>
            <person name="Thoulutsang Y."/>
            <person name="Thoulutsang D."/>
            <person name="Topham K."/>
            <person name="Topping I."/>
            <person name="Tsamla T."/>
            <person name="Vassiliev H."/>
            <person name="Vo A."/>
            <person name="Wangchuk T."/>
            <person name="Wangdi T."/>
            <person name="Weiand M."/>
            <person name="Wilkinson J."/>
            <person name="Wilson A."/>
            <person name="Yadav S."/>
            <person name="Young G."/>
            <person name="Yu Q."/>
            <person name="Zembek L."/>
            <person name="Zhong D."/>
            <person name="Zimmer A."/>
            <person name="Zwirko Z."/>
            <person name="Jaffe D.B."/>
            <person name="Alvarez P."/>
            <person name="Brockman W."/>
            <person name="Butler J."/>
            <person name="Chin C."/>
            <person name="Gnerre S."/>
            <person name="Grabherr M."/>
            <person name="Kleber M."/>
            <person name="Mauceli E."/>
            <person name="MacCallum I."/>
        </authorList>
    </citation>
    <scope>NUCLEOTIDE SEQUENCE [LARGE SCALE GENOMIC DNA]</scope>
    <source>
        <strain evidence="3">Tucson 15287-2541.00</strain>
    </source>
</reference>
<feature type="compositionally biased region" description="Basic and acidic residues" evidence="1">
    <location>
        <begin position="90"/>
        <end position="100"/>
    </location>
</feature>
<sequence length="113" mass="12992">MQRDSRQTQIRETAQWASAEVAERDEATSYASEEEAENPRTPNEYDSNEDETINVSPTEEEEAEDERPRGPEPPVNPDDEDRYHLMTRMTRADESMKEVSRGGTRHSSCSHPH</sequence>
<feature type="compositionally biased region" description="Polar residues" evidence="1">
    <location>
        <begin position="7"/>
        <end position="16"/>
    </location>
</feature>
<keyword evidence="3" id="KW-1185">Reference proteome</keyword>
<evidence type="ECO:0000313" key="2">
    <source>
        <dbReference type="EMBL" id="EDV98569.1"/>
    </source>
</evidence>
<feature type="compositionally biased region" description="Acidic residues" evidence="1">
    <location>
        <begin position="46"/>
        <end position="65"/>
    </location>
</feature>
<dbReference type="EMBL" id="CH916378">
    <property type="protein sequence ID" value="EDV98569.1"/>
    <property type="molecule type" value="Genomic_DNA"/>
</dbReference>
<proteinExistence type="predicted"/>
<dbReference type="Proteomes" id="UP000001070">
    <property type="component" value="Unassembled WGS sequence"/>
</dbReference>
<protein>
    <submittedName>
        <fullName evidence="2">GH22372</fullName>
    </submittedName>
</protein>